<dbReference type="PANTHER" id="PTHR13468:SF23">
    <property type="entry name" value="EXPRESSED PROTEIN"/>
    <property type="match status" value="1"/>
</dbReference>
<evidence type="ECO:0000313" key="10">
    <source>
        <dbReference type="Proteomes" id="UP001222027"/>
    </source>
</evidence>
<evidence type="ECO:0000313" key="9">
    <source>
        <dbReference type="EMBL" id="KAJ8458817.1"/>
    </source>
</evidence>
<keyword evidence="6" id="KW-0539">Nucleus</keyword>
<dbReference type="InterPro" id="IPR014876">
    <property type="entry name" value="DEK_C"/>
</dbReference>
<reference evidence="9 10" key="1">
    <citation type="submission" date="2022-12" db="EMBL/GenBank/DDBJ databases">
        <title>Chromosome-scale assembly of the Ensete ventricosum genome.</title>
        <authorList>
            <person name="Dussert Y."/>
            <person name="Stocks J."/>
            <person name="Wendawek A."/>
            <person name="Woldeyes F."/>
            <person name="Nichols R.A."/>
            <person name="Borrell J.S."/>
        </authorList>
    </citation>
    <scope>NUCLEOTIDE SEQUENCE [LARGE SCALE GENOMIC DNA]</scope>
    <source>
        <strain evidence="10">cv. Maze</strain>
        <tissue evidence="9">Seeds</tissue>
    </source>
</reference>
<keyword evidence="5" id="KW-0804">Transcription</keyword>
<organism evidence="9 10">
    <name type="scientific">Ensete ventricosum</name>
    <name type="common">Abyssinian banana</name>
    <name type="synonym">Musa ensete</name>
    <dbReference type="NCBI Taxonomy" id="4639"/>
    <lineage>
        <taxon>Eukaryota</taxon>
        <taxon>Viridiplantae</taxon>
        <taxon>Streptophyta</taxon>
        <taxon>Embryophyta</taxon>
        <taxon>Tracheophyta</taxon>
        <taxon>Spermatophyta</taxon>
        <taxon>Magnoliopsida</taxon>
        <taxon>Liliopsida</taxon>
        <taxon>Zingiberales</taxon>
        <taxon>Musaceae</taxon>
        <taxon>Ensete</taxon>
    </lineage>
</organism>
<keyword evidence="3" id="KW-0805">Transcription regulation</keyword>
<dbReference type="Proteomes" id="UP001222027">
    <property type="component" value="Unassembled WGS sequence"/>
</dbReference>
<feature type="compositionally biased region" description="Acidic residues" evidence="7">
    <location>
        <begin position="515"/>
        <end position="524"/>
    </location>
</feature>
<feature type="compositionally biased region" description="Polar residues" evidence="7">
    <location>
        <begin position="559"/>
        <end position="570"/>
    </location>
</feature>
<dbReference type="FunFam" id="1.10.10.60:FF:000220">
    <property type="entry name" value="DEK domain-containing chromatin associated protein"/>
    <property type="match status" value="1"/>
</dbReference>
<dbReference type="Gene3D" id="1.10.10.60">
    <property type="entry name" value="Homeodomain-like"/>
    <property type="match status" value="1"/>
</dbReference>
<feature type="region of interest" description="Disordered" evidence="7">
    <location>
        <begin position="68"/>
        <end position="281"/>
    </location>
</feature>
<comment type="subcellular location">
    <subcellularLocation>
        <location evidence="1">Nucleus</location>
        <location evidence="1">Nucleolus</location>
    </subcellularLocation>
</comment>
<keyword evidence="10" id="KW-1185">Reference proteome</keyword>
<feature type="compositionally biased region" description="Acidic residues" evidence="7">
    <location>
        <begin position="686"/>
        <end position="697"/>
    </location>
</feature>
<feature type="region of interest" description="Disordered" evidence="7">
    <location>
        <begin position="684"/>
        <end position="714"/>
    </location>
</feature>
<feature type="compositionally biased region" description="Basic and acidic residues" evidence="7">
    <location>
        <begin position="267"/>
        <end position="281"/>
    </location>
</feature>
<feature type="compositionally biased region" description="Basic and acidic residues" evidence="7">
    <location>
        <begin position="474"/>
        <end position="487"/>
    </location>
</feature>
<feature type="compositionally biased region" description="Basic and acidic residues" evidence="7">
    <location>
        <begin position="620"/>
        <end position="632"/>
    </location>
</feature>
<evidence type="ECO:0000259" key="8">
    <source>
        <dbReference type="PROSITE" id="PS51998"/>
    </source>
</evidence>
<feature type="compositionally biased region" description="Basic and acidic residues" evidence="7">
    <location>
        <begin position="244"/>
        <end position="257"/>
    </location>
</feature>
<dbReference type="PANTHER" id="PTHR13468">
    <property type="entry name" value="DEK PROTEIN"/>
    <property type="match status" value="1"/>
</dbReference>
<feature type="region of interest" description="Disordered" evidence="7">
    <location>
        <begin position="431"/>
        <end position="632"/>
    </location>
</feature>
<evidence type="ECO:0000256" key="5">
    <source>
        <dbReference type="ARBA" id="ARBA00023163"/>
    </source>
</evidence>
<name>A0AAV8PUK1_ENSVE</name>
<dbReference type="PROSITE" id="PS51998">
    <property type="entry name" value="DEK_C"/>
    <property type="match status" value="1"/>
</dbReference>
<evidence type="ECO:0000256" key="1">
    <source>
        <dbReference type="ARBA" id="ARBA00004604"/>
    </source>
</evidence>
<sequence length="714" mass="79729">MTTRPPPEANSFASARVFETFCSCVGWKTLDLILNSVQSLASITIWMEEHNSTSDAEGRRMANGCCPSPEHKINAVVDSEKKENTGKTDEVEGTTMMNGSGPPPEDKSVVSDSGSHGDEGKSVEEENHGEQKMNSVEKEHDVENGTTKSEGMEETEEDRKPTDLTTAKAEDVKNADTVVEKGMEVEDVKMVDADDFKDEEGGKDEGVRKEAKDEEGGKEGEREGGEEGAEEEANDMEEGDNGSTEEKLDEDKEAERLMKKRTRGQKIFKEGEGKEGLTKSKDFFSPVTSSIERPVRERKTVERLVEVIEKESSREFQVEKGRGTPLKDIPNVADKLAKKKPADIKLIHQTLFGRRGKAVNFKNHILQFSGFVWHESDEKQRAKMKEKLDKYVKNTLLDLCDLFDLPASKANTKKEDLVVKLLDFLVAPHPTNEGILSEDKQSTKSRKWKRVAQGSGSKSMDDTNNKISMKKRTKSEETLSEEDKSAQEMDNEDDIKNMGKAVKHSENEGEKSDSEEASEEDAHDEQDSGKGKQDKKKTSKKGSVGKEKVGSSSKKVPTPATTKSPIQSSSKRSKTEYDDDIGTKVFSRKRRIVDSQMKRSTPRSDKKETDTGKKVAKSRAKSEAEHPSKEELREKICEILKEVDFNTATFTDILKQLATHYKVDLTPRKASMKLLIQEELTKLAEAAEEDEDDEDKEDAGKEENPQPTGKKVES</sequence>
<feature type="compositionally biased region" description="Basic and acidic residues" evidence="7">
    <location>
        <begin position="592"/>
        <end position="613"/>
    </location>
</feature>
<feature type="compositionally biased region" description="Acidic residues" evidence="7">
    <location>
        <begin position="226"/>
        <end position="240"/>
    </location>
</feature>
<protein>
    <recommendedName>
        <fullName evidence="8">DEK-C domain-containing protein</fullName>
    </recommendedName>
</protein>
<dbReference type="InterPro" id="IPR044198">
    <property type="entry name" value="DEK"/>
</dbReference>
<feature type="compositionally biased region" description="Basic and acidic residues" evidence="7">
    <location>
        <begin position="104"/>
        <end position="143"/>
    </location>
</feature>
<evidence type="ECO:0000256" key="4">
    <source>
        <dbReference type="ARBA" id="ARBA00023125"/>
    </source>
</evidence>
<proteinExistence type="predicted"/>
<dbReference type="GO" id="GO:0005730">
    <property type="term" value="C:nucleolus"/>
    <property type="evidence" value="ECO:0007669"/>
    <property type="project" value="UniProtKB-SubCell"/>
</dbReference>
<feature type="compositionally biased region" description="Basic and acidic residues" evidence="7">
    <location>
        <begin position="157"/>
        <end position="225"/>
    </location>
</feature>
<dbReference type="AlphaFoldDB" id="A0AAV8PUK1"/>
<keyword evidence="4" id="KW-0238">DNA-binding</keyword>
<comment type="caution">
    <text evidence="9">The sequence shown here is derived from an EMBL/GenBank/DDBJ whole genome shotgun (WGS) entry which is preliminary data.</text>
</comment>
<evidence type="ECO:0000256" key="6">
    <source>
        <dbReference type="ARBA" id="ARBA00023242"/>
    </source>
</evidence>
<dbReference type="GO" id="GO:0003677">
    <property type="term" value="F:DNA binding"/>
    <property type="evidence" value="ECO:0007669"/>
    <property type="project" value="UniProtKB-KW"/>
</dbReference>
<dbReference type="EMBL" id="JAQQAF010000009">
    <property type="protein sequence ID" value="KAJ8458817.1"/>
    <property type="molecule type" value="Genomic_DNA"/>
</dbReference>
<accession>A0AAV8PUK1</accession>
<feature type="domain" description="DEK-C" evidence="8">
    <location>
        <begin position="626"/>
        <end position="681"/>
    </location>
</feature>
<dbReference type="GO" id="GO:2000779">
    <property type="term" value="P:regulation of double-strand break repair"/>
    <property type="evidence" value="ECO:0007669"/>
    <property type="project" value="TreeGrafter"/>
</dbReference>
<evidence type="ECO:0000256" key="7">
    <source>
        <dbReference type="SAM" id="MobiDB-lite"/>
    </source>
</evidence>
<evidence type="ECO:0000256" key="3">
    <source>
        <dbReference type="ARBA" id="ARBA00023015"/>
    </source>
</evidence>
<evidence type="ECO:0000256" key="2">
    <source>
        <dbReference type="ARBA" id="ARBA00022853"/>
    </source>
</evidence>
<gene>
    <name evidence="9" type="ORF">OPV22_031743</name>
</gene>
<dbReference type="SUPFAM" id="SSF109715">
    <property type="entry name" value="DEK C-terminal domain"/>
    <property type="match status" value="1"/>
</dbReference>
<dbReference type="GO" id="GO:0042393">
    <property type="term" value="F:histone binding"/>
    <property type="evidence" value="ECO:0007669"/>
    <property type="project" value="TreeGrafter"/>
</dbReference>
<keyword evidence="2" id="KW-0156">Chromatin regulator</keyword>
<feature type="compositionally biased region" description="Basic and acidic residues" evidence="7">
    <location>
        <begin position="698"/>
        <end position="714"/>
    </location>
</feature>
<feature type="compositionally biased region" description="Basic and acidic residues" evidence="7">
    <location>
        <begin position="503"/>
        <end position="514"/>
    </location>
</feature>
<dbReference type="Pfam" id="PF08766">
    <property type="entry name" value="DEK_C"/>
    <property type="match status" value="1"/>
</dbReference>
<dbReference type="GO" id="GO:0006325">
    <property type="term" value="P:chromatin organization"/>
    <property type="evidence" value="ECO:0007669"/>
    <property type="project" value="UniProtKB-KW"/>
</dbReference>
<feature type="compositionally biased region" description="Basic and acidic residues" evidence="7">
    <location>
        <begin position="69"/>
        <end position="90"/>
    </location>
</feature>